<protein>
    <submittedName>
        <fullName evidence="2">Uncharacterized protein</fullName>
    </submittedName>
</protein>
<dbReference type="AlphaFoldDB" id="A0A0P9V2A4"/>
<gene>
    <name evidence="2" type="ORF">ALO64_03499</name>
</gene>
<dbReference type="Proteomes" id="UP000050455">
    <property type="component" value="Unassembled WGS sequence"/>
</dbReference>
<reference evidence="2 3" key="1">
    <citation type="submission" date="2015-09" db="EMBL/GenBank/DDBJ databases">
        <title>Genome announcement of multiple Pseudomonas syringae strains.</title>
        <authorList>
            <person name="Thakur S."/>
            <person name="Wang P.W."/>
            <person name="Gong Y."/>
            <person name="Weir B.S."/>
            <person name="Guttman D.S."/>
        </authorList>
    </citation>
    <scope>NUCLEOTIDE SEQUENCE [LARGE SCALE GENOMIC DNA]</scope>
    <source>
        <strain evidence="2 3">ICMP6289</strain>
    </source>
</reference>
<dbReference type="PATRIC" id="fig|86176.4.peg.3925"/>
<keyword evidence="3" id="KW-1185">Reference proteome</keyword>
<sequence>MRLCKGLRGARDSRSRVKTAMEWRKKDHKGVIAQFALPHPRHCPLGTGLGLTLMFSLSAFAASPGEAPS</sequence>
<dbReference type="EMBL" id="LJQT01000023">
    <property type="protein sequence ID" value="KPX95720.1"/>
    <property type="molecule type" value="Genomic_DNA"/>
</dbReference>
<feature type="compositionally biased region" description="Basic and acidic residues" evidence="1">
    <location>
        <begin position="9"/>
        <end position="22"/>
    </location>
</feature>
<proteinExistence type="predicted"/>
<feature type="region of interest" description="Disordered" evidence="1">
    <location>
        <begin position="1"/>
        <end position="22"/>
    </location>
</feature>
<feature type="non-terminal residue" evidence="2">
    <location>
        <position position="69"/>
    </location>
</feature>
<name>A0A0P9V2A4_9PSED</name>
<organism evidence="2 3">
    <name type="scientific">Pseudomonas meliae</name>
    <dbReference type="NCBI Taxonomy" id="86176"/>
    <lineage>
        <taxon>Bacteria</taxon>
        <taxon>Pseudomonadati</taxon>
        <taxon>Pseudomonadota</taxon>
        <taxon>Gammaproteobacteria</taxon>
        <taxon>Pseudomonadales</taxon>
        <taxon>Pseudomonadaceae</taxon>
        <taxon>Pseudomonas</taxon>
    </lineage>
</organism>
<accession>A0A0P9V2A4</accession>
<evidence type="ECO:0000313" key="3">
    <source>
        <dbReference type="Proteomes" id="UP000050455"/>
    </source>
</evidence>
<comment type="caution">
    <text evidence="2">The sequence shown here is derived from an EMBL/GenBank/DDBJ whole genome shotgun (WGS) entry which is preliminary data.</text>
</comment>
<evidence type="ECO:0000313" key="2">
    <source>
        <dbReference type="EMBL" id="KPX95720.1"/>
    </source>
</evidence>
<evidence type="ECO:0000256" key="1">
    <source>
        <dbReference type="SAM" id="MobiDB-lite"/>
    </source>
</evidence>